<evidence type="ECO:0000313" key="2">
    <source>
        <dbReference type="Proteomes" id="UP001064048"/>
    </source>
</evidence>
<comment type="caution">
    <text evidence="1">The sequence shown here is derived from an EMBL/GenBank/DDBJ whole genome shotgun (WGS) entry which is preliminary data.</text>
</comment>
<reference evidence="1 2" key="1">
    <citation type="journal article" date="2022" name="Genome Biol. Evol.">
        <title>The Spruce Budworm Genome: Reconstructing the Evolutionary History of Antifreeze Proteins.</title>
        <authorList>
            <person name="Beliveau C."/>
            <person name="Gagne P."/>
            <person name="Picq S."/>
            <person name="Vernygora O."/>
            <person name="Keeling C.I."/>
            <person name="Pinkney K."/>
            <person name="Doucet D."/>
            <person name="Wen F."/>
            <person name="Johnston J.S."/>
            <person name="Maaroufi H."/>
            <person name="Boyle B."/>
            <person name="Laroche J."/>
            <person name="Dewar K."/>
            <person name="Juretic N."/>
            <person name="Blackburn G."/>
            <person name="Nisole A."/>
            <person name="Brunet B."/>
            <person name="Brandao M."/>
            <person name="Lumley L."/>
            <person name="Duan J."/>
            <person name="Quan G."/>
            <person name="Lucarotti C.J."/>
            <person name="Roe A.D."/>
            <person name="Sperling F.A.H."/>
            <person name="Levesque R.C."/>
            <person name="Cusson M."/>
        </authorList>
    </citation>
    <scope>NUCLEOTIDE SEQUENCE [LARGE SCALE GENOMIC DNA]</scope>
    <source>
        <strain evidence="1">Glfc:IPQL:Cfum</strain>
    </source>
</reference>
<proteinExistence type="predicted"/>
<protein>
    <submittedName>
        <fullName evidence="1">Uncharacterized protein</fullName>
    </submittedName>
</protein>
<dbReference type="EMBL" id="CM046106">
    <property type="protein sequence ID" value="KAI8435506.1"/>
    <property type="molecule type" value="Genomic_DNA"/>
</dbReference>
<organism evidence="1 2">
    <name type="scientific">Choristoneura fumiferana</name>
    <name type="common">Spruce budworm moth</name>
    <name type="synonym">Archips fumiferana</name>
    <dbReference type="NCBI Taxonomy" id="7141"/>
    <lineage>
        <taxon>Eukaryota</taxon>
        <taxon>Metazoa</taxon>
        <taxon>Ecdysozoa</taxon>
        <taxon>Arthropoda</taxon>
        <taxon>Hexapoda</taxon>
        <taxon>Insecta</taxon>
        <taxon>Pterygota</taxon>
        <taxon>Neoptera</taxon>
        <taxon>Endopterygota</taxon>
        <taxon>Lepidoptera</taxon>
        <taxon>Glossata</taxon>
        <taxon>Ditrysia</taxon>
        <taxon>Tortricoidea</taxon>
        <taxon>Tortricidae</taxon>
        <taxon>Tortricinae</taxon>
        <taxon>Choristoneura</taxon>
    </lineage>
</organism>
<accession>A0ACC0KG42</accession>
<sequence length="581" mass="66942">MNPIRNVTQHQVYSSLEPPDTRSAPPRLSASTYSLSTGGPRSDSALTSNGPRAVHEFPSRGDEASHRMRAGSEWPTRRPRVATSRRNTVYRWLERWQQEGALSNHGWINDHRDELTRIKMPAKSPDLNPIENLWGKMVQEWDGNQCRTKDALRRHALNVWESFRGRNTLIVVITTSKFRFNVDSSIYKRRMPFYIFQENGTLPQKINDEIITLENKGYQHLSYNTCFYTAGYITVPLNVEGEKPATPNLSILSFRIYLSSEYYSNMMILFITWTCTPETTYLQARHNPVPDEIREKIIEKRRLRRVWHTSRHPSDKRALNSAIKELKDMIHQAANDTAEAQIKALTATKATDYSLWKVCKSVKKPIASKPPLRASEYTWARTPEEKANLFARHLSKIFTPNEPDPGSDETDIDEALNQDLQIDFPIQPTSPNEVKRIINHLENKKAPGFDLIDKKVLIELPRKATVYLTCLFNGIMRTGHFPALWKVSQIIMVLKPGKPAHDVSSYRPISLLPVISKIFEKILLKRLMKPLFSHSIIPDHQFGLRKDHATIEQIHRVCKIARTSLEKKILFSCFPRYKAGL</sequence>
<dbReference type="Proteomes" id="UP001064048">
    <property type="component" value="Chromosome 6"/>
</dbReference>
<name>A0ACC0KG42_CHOFU</name>
<keyword evidence="2" id="KW-1185">Reference proteome</keyword>
<evidence type="ECO:0000313" key="1">
    <source>
        <dbReference type="EMBL" id="KAI8435506.1"/>
    </source>
</evidence>
<gene>
    <name evidence="1" type="ORF">MSG28_003803</name>
</gene>